<dbReference type="GO" id="GO:0004842">
    <property type="term" value="F:ubiquitin-protein transferase activity"/>
    <property type="evidence" value="ECO:0007669"/>
    <property type="project" value="TreeGrafter"/>
</dbReference>
<dbReference type="PROSITE" id="PS50297">
    <property type="entry name" value="ANK_REP_REGION"/>
    <property type="match status" value="1"/>
</dbReference>
<protein>
    <submittedName>
        <fullName evidence="4">Ankyrin repeat domain-containing protein</fullName>
    </submittedName>
</protein>
<dbReference type="SMART" id="SM00248">
    <property type="entry name" value="ANK"/>
    <property type="match status" value="2"/>
</dbReference>
<dbReference type="InterPro" id="IPR002110">
    <property type="entry name" value="Ankyrin_rpt"/>
</dbReference>
<reference evidence="4" key="1">
    <citation type="journal article" date="2020" name="mSystems">
        <title>Genome- and Community-Level Interaction Insights into Carbon Utilization and Element Cycling Functions of Hydrothermarchaeota in Hydrothermal Sediment.</title>
        <authorList>
            <person name="Zhou Z."/>
            <person name="Liu Y."/>
            <person name="Xu W."/>
            <person name="Pan J."/>
            <person name="Luo Z.H."/>
            <person name="Li M."/>
        </authorList>
    </citation>
    <scope>NUCLEOTIDE SEQUENCE [LARGE SCALE GENOMIC DNA]</scope>
    <source>
        <strain evidence="4">SpSt-791</strain>
    </source>
</reference>
<dbReference type="Pfam" id="PF12796">
    <property type="entry name" value="Ank_2"/>
    <property type="match status" value="1"/>
</dbReference>
<evidence type="ECO:0000256" key="1">
    <source>
        <dbReference type="ARBA" id="ARBA00022737"/>
    </source>
</evidence>
<dbReference type="SUPFAM" id="SSF48403">
    <property type="entry name" value="Ankyrin repeat"/>
    <property type="match status" value="1"/>
</dbReference>
<feature type="repeat" description="ANK" evidence="3">
    <location>
        <begin position="8"/>
        <end position="35"/>
    </location>
</feature>
<proteinExistence type="predicted"/>
<dbReference type="GO" id="GO:0085020">
    <property type="term" value="P:protein K6-linked ubiquitination"/>
    <property type="evidence" value="ECO:0007669"/>
    <property type="project" value="TreeGrafter"/>
</dbReference>
<keyword evidence="2 3" id="KW-0040">ANK repeat</keyword>
<accession>A0A7V5Y0L9</accession>
<feature type="repeat" description="ANK" evidence="3">
    <location>
        <begin position="36"/>
        <end position="63"/>
    </location>
</feature>
<dbReference type="Gene3D" id="1.25.40.20">
    <property type="entry name" value="Ankyrin repeat-containing domain"/>
    <property type="match status" value="1"/>
</dbReference>
<keyword evidence="1" id="KW-0677">Repeat</keyword>
<dbReference type="PROSITE" id="PS50088">
    <property type="entry name" value="ANK_REPEAT"/>
    <property type="match status" value="2"/>
</dbReference>
<comment type="caution">
    <text evidence="4">The sequence shown here is derived from an EMBL/GenBank/DDBJ whole genome shotgun (WGS) entry which is preliminary data.</text>
</comment>
<evidence type="ECO:0000256" key="2">
    <source>
        <dbReference type="ARBA" id="ARBA00023043"/>
    </source>
</evidence>
<name>A0A7V5Y0L9_UNCW3</name>
<organism evidence="4">
    <name type="scientific">candidate division WOR-3 bacterium</name>
    <dbReference type="NCBI Taxonomy" id="2052148"/>
    <lineage>
        <taxon>Bacteria</taxon>
        <taxon>Bacteria division WOR-3</taxon>
    </lineage>
</organism>
<sequence length="63" mass="7018">MREIDEMLLNACEIGDLEKVKQLLENGADVNAKSKNGLTALMYASYNGHKEVVELLKSYSAEE</sequence>
<dbReference type="PANTHER" id="PTHR24171:SF8">
    <property type="entry name" value="BRCA1-ASSOCIATED RING DOMAIN PROTEIN 1"/>
    <property type="match status" value="1"/>
</dbReference>
<evidence type="ECO:0000313" key="4">
    <source>
        <dbReference type="EMBL" id="HHR49035.1"/>
    </source>
</evidence>
<dbReference type="AlphaFoldDB" id="A0A7V5Y0L9"/>
<dbReference type="EMBL" id="DTHS01000034">
    <property type="protein sequence ID" value="HHR49035.1"/>
    <property type="molecule type" value="Genomic_DNA"/>
</dbReference>
<evidence type="ECO:0000256" key="3">
    <source>
        <dbReference type="PROSITE-ProRule" id="PRU00023"/>
    </source>
</evidence>
<dbReference type="InterPro" id="IPR036770">
    <property type="entry name" value="Ankyrin_rpt-contain_sf"/>
</dbReference>
<gene>
    <name evidence="4" type="ORF">ENV79_05315</name>
</gene>
<dbReference type="PANTHER" id="PTHR24171">
    <property type="entry name" value="ANKYRIN REPEAT DOMAIN-CONTAINING PROTEIN 39-RELATED"/>
    <property type="match status" value="1"/>
</dbReference>